<dbReference type="Gene3D" id="3.50.50.60">
    <property type="entry name" value="FAD/NAD(P)-binding domain"/>
    <property type="match status" value="1"/>
</dbReference>
<name>A0AA39ZI16_9PEZI</name>
<proteinExistence type="predicted"/>
<dbReference type="AlphaFoldDB" id="A0AA39ZI16"/>
<reference evidence="1" key="1">
    <citation type="submission" date="2023-06" db="EMBL/GenBank/DDBJ databases">
        <title>Genome-scale phylogeny and comparative genomics of the fungal order Sordariales.</title>
        <authorList>
            <consortium name="Lawrence Berkeley National Laboratory"/>
            <person name="Hensen N."/>
            <person name="Bonometti L."/>
            <person name="Westerberg I."/>
            <person name="Brannstrom I.O."/>
            <person name="Guillou S."/>
            <person name="Cros-Aarteil S."/>
            <person name="Calhoun S."/>
            <person name="Haridas S."/>
            <person name="Kuo A."/>
            <person name="Mondo S."/>
            <person name="Pangilinan J."/>
            <person name="Riley R."/>
            <person name="Labutti K."/>
            <person name="Andreopoulos B."/>
            <person name="Lipzen A."/>
            <person name="Chen C."/>
            <person name="Yanf M."/>
            <person name="Daum C."/>
            <person name="Ng V."/>
            <person name="Clum A."/>
            <person name="Steindorff A."/>
            <person name="Ohm R."/>
            <person name="Martin F."/>
            <person name="Silar P."/>
            <person name="Natvig D."/>
            <person name="Lalanne C."/>
            <person name="Gautier V."/>
            <person name="Ament-Velasquez S.L."/>
            <person name="Kruys A."/>
            <person name="Hutchinson M.I."/>
            <person name="Powell A.J."/>
            <person name="Barry K."/>
            <person name="Miller A.N."/>
            <person name="Grigoriev I.V."/>
            <person name="Debuchy R."/>
            <person name="Gladieux P."/>
            <person name="Thoren M.H."/>
            <person name="Johannesson H."/>
        </authorList>
    </citation>
    <scope>NUCLEOTIDE SEQUENCE</scope>
    <source>
        <strain evidence="1">CBS 307.81</strain>
    </source>
</reference>
<evidence type="ECO:0000313" key="1">
    <source>
        <dbReference type="EMBL" id="KAK0671437.1"/>
    </source>
</evidence>
<organism evidence="1 2">
    <name type="scientific">Cercophora samala</name>
    <dbReference type="NCBI Taxonomy" id="330535"/>
    <lineage>
        <taxon>Eukaryota</taxon>
        <taxon>Fungi</taxon>
        <taxon>Dikarya</taxon>
        <taxon>Ascomycota</taxon>
        <taxon>Pezizomycotina</taxon>
        <taxon>Sordariomycetes</taxon>
        <taxon>Sordariomycetidae</taxon>
        <taxon>Sordariales</taxon>
        <taxon>Lasiosphaeriaceae</taxon>
        <taxon>Cercophora</taxon>
    </lineage>
</organism>
<dbReference type="EMBL" id="JAULSY010000021">
    <property type="protein sequence ID" value="KAK0671437.1"/>
    <property type="molecule type" value="Genomic_DNA"/>
</dbReference>
<comment type="caution">
    <text evidence="1">The sequence shown here is derived from an EMBL/GenBank/DDBJ whole genome shotgun (WGS) entry which is preliminary data.</text>
</comment>
<keyword evidence="2" id="KW-1185">Reference proteome</keyword>
<gene>
    <name evidence="1" type="ORF">QBC41DRAFT_371822</name>
</gene>
<sequence length="439" mass="48124">MHVLRIFPDCSSSFATRSVLIRKLPRCTNSYLSSGQLVRRYHENATLKDAAAVVVGAGPAGIAVVGNLLEEVKDDGKIVWVDEQFQGGRINKFYREVPGNTAVKLFVDYAEALKPFRHILNTAHKPNAITELEKLPQSGTCSLSYAGDMLNLLTAGLRQHPRIQTVEGKATSAHLDLESKRWTLTTNSQPSSIIAPLVVYCTGAFPSTTPLPSSSPPIIPLDTALTPSILSTTIPRDQPFTIGVIGGSHSAILVLMNLYRLATTSHPLLKIKWFTRHPTLRYAVQKDGYIQYDNTGLKGKAAEFGRTQLDGDVLLTSEAGKFITRIDCSGGKEQEWTLLEKELKDCQGVVQAVGYTPAPVPEVSIGDDKPLVKLEKDARTGAFYVEGEKQKPIGLFGAGIAFPEEVVTPEGEREYAVGMWKFMKYLRKVVPEWVEASKA</sequence>
<dbReference type="InterPro" id="IPR053275">
    <property type="entry name" value="Agnestin_monoxygenase"/>
</dbReference>
<accession>A0AA39ZI16</accession>
<dbReference type="PANTHER" id="PTHR38688">
    <property type="entry name" value="PYR_REDOX_2 DOMAIN-CONTAINING PROTEIN"/>
    <property type="match status" value="1"/>
</dbReference>
<evidence type="ECO:0000313" key="2">
    <source>
        <dbReference type="Proteomes" id="UP001174997"/>
    </source>
</evidence>
<dbReference type="PANTHER" id="PTHR38688:SF1">
    <property type="entry name" value="FAD_NAD(P)-BINDING DOMAIN-CONTAINING PROTEIN"/>
    <property type="match status" value="1"/>
</dbReference>
<dbReference type="SUPFAM" id="SSF51905">
    <property type="entry name" value="FAD/NAD(P)-binding domain"/>
    <property type="match status" value="1"/>
</dbReference>
<protein>
    <submittedName>
        <fullName evidence="1">Pyridine nucleotide-disulfide oxidoreductase-domain-containing protein</fullName>
    </submittedName>
</protein>
<dbReference type="InterPro" id="IPR036188">
    <property type="entry name" value="FAD/NAD-bd_sf"/>
</dbReference>
<dbReference type="Proteomes" id="UP001174997">
    <property type="component" value="Unassembled WGS sequence"/>
</dbReference>